<proteinExistence type="predicted"/>
<comment type="caution">
    <text evidence="1">The sequence shown here is derived from an EMBL/GenBank/DDBJ whole genome shotgun (WGS) entry which is preliminary data.</text>
</comment>
<sequence>MDYHSDGKPAGSLGTPLAMLLLMQYLRLSKARKSYEIEELQGEELVKSLEEKEAWIESTFAQLMRDKLKQEWKQAEHSSRMAIEKEKKDATMRNTDTAKVFTKFFAPVQKAQIINSAPETIPKTLASSRSSVPGTIPKTLVLSSSSGVGGSANLSSFASIELEGFLSDTEDNIGDVLNLSDNECCTRKESTHSHILQHSDIQSELVTTPPRKYQRHLVPAQVERAEASARYWEKQDEILTSALKDIDKLIVSKKTNFVNGHNSLQATKPIHFIRH</sequence>
<dbReference type="Proteomes" id="UP001163835">
    <property type="component" value="Unassembled WGS sequence"/>
</dbReference>
<gene>
    <name evidence="1" type="ORF">F5876DRAFT_70226</name>
</gene>
<organism evidence="1 2">
    <name type="scientific">Lentinula aff. lateritia</name>
    <dbReference type="NCBI Taxonomy" id="2804960"/>
    <lineage>
        <taxon>Eukaryota</taxon>
        <taxon>Fungi</taxon>
        <taxon>Dikarya</taxon>
        <taxon>Basidiomycota</taxon>
        <taxon>Agaricomycotina</taxon>
        <taxon>Agaricomycetes</taxon>
        <taxon>Agaricomycetidae</taxon>
        <taxon>Agaricales</taxon>
        <taxon>Marasmiineae</taxon>
        <taxon>Omphalotaceae</taxon>
        <taxon>Lentinula</taxon>
    </lineage>
</organism>
<keyword evidence="2" id="KW-1185">Reference proteome</keyword>
<accession>A0ACC1TK05</accession>
<protein>
    <submittedName>
        <fullName evidence="1">Uncharacterized protein</fullName>
    </submittedName>
</protein>
<evidence type="ECO:0000313" key="2">
    <source>
        <dbReference type="Proteomes" id="UP001163835"/>
    </source>
</evidence>
<reference evidence="1" key="1">
    <citation type="submission" date="2022-09" db="EMBL/GenBank/DDBJ databases">
        <title>A Global Phylogenomic Analysis of the Shiitake Genus Lentinula.</title>
        <authorList>
            <consortium name="DOE Joint Genome Institute"/>
            <person name="Sierra-Patev S."/>
            <person name="Min B."/>
            <person name="Naranjo-Ortiz M."/>
            <person name="Looney B."/>
            <person name="Konkel Z."/>
            <person name="Slot J.C."/>
            <person name="Sakamoto Y."/>
            <person name="Steenwyk J.L."/>
            <person name="Rokas A."/>
            <person name="Carro J."/>
            <person name="Camarero S."/>
            <person name="Ferreira P."/>
            <person name="Molpeceres G."/>
            <person name="Ruiz-Duenas F.J."/>
            <person name="Serrano A."/>
            <person name="Henrissat B."/>
            <person name="Drula E."/>
            <person name="Hughes K.W."/>
            <person name="Mata J.L."/>
            <person name="Ishikawa N.K."/>
            <person name="Vargas-Isla R."/>
            <person name="Ushijima S."/>
            <person name="Smith C.A."/>
            <person name="Ahrendt S."/>
            <person name="Andreopoulos W."/>
            <person name="He G."/>
            <person name="Labutti K."/>
            <person name="Lipzen A."/>
            <person name="Ng V."/>
            <person name="Riley R."/>
            <person name="Sandor L."/>
            <person name="Barry K."/>
            <person name="Martinez A.T."/>
            <person name="Xiao Y."/>
            <person name="Gibbons J.G."/>
            <person name="Terashima K."/>
            <person name="Grigoriev I.V."/>
            <person name="Hibbett D.S."/>
        </authorList>
    </citation>
    <scope>NUCLEOTIDE SEQUENCE</scope>
    <source>
        <strain evidence="1">TMI1499</strain>
    </source>
</reference>
<name>A0ACC1TK05_9AGAR</name>
<dbReference type="EMBL" id="MU795752">
    <property type="protein sequence ID" value="KAJ3804931.1"/>
    <property type="molecule type" value="Genomic_DNA"/>
</dbReference>
<evidence type="ECO:0000313" key="1">
    <source>
        <dbReference type="EMBL" id="KAJ3804931.1"/>
    </source>
</evidence>